<evidence type="ECO:0000313" key="1">
    <source>
        <dbReference type="EMBL" id="KAG0445570.1"/>
    </source>
</evidence>
<comment type="caution">
    <text evidence="1">The sequence shown here is derived from an EMBL/GenBank/DDBJ whole genome shotgun (WGS) entry which is preliminary data.</text>
</comment>
<dbReference type="Proteomes" id="UP000805193">
    <property type="component" value="Unassembled WGS sequence"/>
</dbReference>
<organism evidence="1 2">
    <name type="scientific">Ixodes persulcatus</name>
    <name type="common">Taiga tick</name>
    <dbReference type="NCBI Taxonomy" id="34615"/>
    <lineage>
        <taxon>Eukaryota</taxon>
        <taxon>Metazoa</taxon>
        <taxon>Ecdysozoa</taxon>
        <taxon>Arthropoda</taxon>
        <taxon>Chelicerata</taxon>
        <taxon>Arachnida</taxon>
        <taxon>Acari</taxon>
        <taxon>Parasitiformes</taxon>
        <taxon>Ixodida</taxon>
        <taxon>Ixodoidea</taxon>
        <taxon>Ixodidae</taxon>
        <taxon>Ixodinae</taxon>
        <taxon>Ixodes</taxon>
    </lineage>
</organism>
<reference evidence="1 2" key="1">
    <citation type="journal article" date="2020" name="Cell">
        <title>Large-Scale Comparative Analyses of Tick Genomes Elucidate Their Genetic Diversity and Vector Capacities.</title>
        <authorList>
            <consortium name="Tick Genome and Microbiome Consortium (TIGMIC)"/>
            <person name="Jia N."/>
            <person name="Wang J."/>
            <person name="Shi W."/>
            <person name="Du L."/>
            <person name="Sun Y."/>
            <person name="Zhan W."/>
            <person name="Jiang J.F."/>
            <person name="Wang Q."/>
            <person name="Zhang B."/>
            <person name="Ji P."/>
            <person name="Bell-Sakyi L."/>
            <person name="Cui X.M."/>
            <person name="Yuan T.T."/>
            <person name="Jiang B.G."/>
            <person name="Yang W.F."/>
            <person name="Lam T.T."/>
            <person name="Chang Q.C."/>
            <person name="Ding S.J."/>
            <person name="Wang X.J."/>
            <person name="Zhu J.G."/>
            <person name="Ruan X.D."/>
            <person name="Zhao L."/>
            <person name="Wei J.T."/>
            <person name="Ye R.Z."/>
            <person name="Que T.C."/>
            <person name="Du C.H."/>
            <person name="Zhou Y.H."/>
            <person name="Cheng J.X."/>
            <person name="Dai P.F."/>
            <person name="Guo W.B."/>
            <person name="Han X.H."/>
            <person name="Huang E.J."/>
            <person name="Li L.F."/>
            <person name="Wei W."/>
            <person name="Gao Y.C."/>
            <person name="Liu J.Z."/>
            <person name="Shao H.Z."/>
            <person name="Wang X."/>
            <person name="Wang C.C."/>
            <person name="Yang T.C."/>
            <person name="Huo Q.B."/>
            <person name="Li W."/>
            <person name="Chen H.Y."/>
            <person name="Chen S.E."/>
            <person name="Zhou L.G."/>
            <person name="Ni X.B."/>
            <person name="Tian J.H."/>
            <person name="Sheng Y."/>
            <person name="Liu T."/>
            <person name="Pan Y.S."/>
            <person name="Xia L.Y."/>
            <person name="Li J."/>
            <person name="Zhao F."/>
            <person name="Cao W.C."/>
        </authorList>
    </citation>
    <scope>NUCLEOTIDE SEQUENCE [LARGE SCALE GENOMIC DNA]</scope>
    <source>
        <strain evidence="1">Iper-2018</strain>
    </source>
</reference>
<name>A0AC60R0V5_IXOPE</name>
<evidence type="ECO:0000313" key="2">
    <source>
        <dbReference type="Proteomes" id="UP000805193"/>
    </source>
</evidence>
<accession>A0AC60R0V5</accession>
<proteinExistence type="predicted"/>
<protein>
    <submittedName>
        <fullName evidence="1">Uncharacterized protein</fullName>
    </submittedName>
</protein>
<dbReference type="EMBL" id="JABSTQ010000209">
    <property type="protein sequence ID" value="KAG0445570.1"/>
    <property type="molecule type" value="Genomic_DNA"/>
</dbReference>
<gene>
    <name evidence="1" type="ORF">HPB47_013849</name>
</gene>
<sequence length="115" mass="12672">MFSGRAGPGRPGPCLCRGKTSNTSSGPLYAPALKNNLEHAPVSALEAVEIKKSKDERLEVYVHVRELLARVTEAMAQGEDETDNAIRDPASKRRCLGLFQDWCDVEDDKVDTEEL</sequence>
<keyword evidence="2" id="KW-1185">Reference proteome</keyword>